<dbReference type="InterPro" id="IPR000157">
    <property type="entry name" value="TIR_dom"/>
</dbReference>
<dbReference type="SMART" id="SM00255">
    <property type="entry name" value="TIR"/>
    <property type="match status" value="1"/>
</dbReference>
<dbReference type="Proteomes" id="UP000327157">
    <property type="component" value="Chromosome 10"/>
</dbReference>
<evidence type="ECO:0000259" key="8">
    <source>
        <dbReference type="PROSITE" id="PS50104"/>
    </source>
</evidence>
<comment type="caution">
    <text evidence="9">The sequence shown here is derived from an EMBL/GenBank/DDBJ whole genome shotgun (WGS) entry which is preliminary data.</text>
</comment>
<dbReference type="GO" id="GO:0007165">
    <property type="term" value="P:signal transduction"/>
    <property type="evidence" value="ECO:0007669"/>
    <property type="project" value="InterPro"/>
</dbReference>
<dbReference type="GO" id="GO:0043531">
    <property type="term" value="F:ADP binding"/>
    <property type="evidence" value="ECO:0007669"/>
    <property type="project" value="InterPro"/>
</dbReference>
<dbReference type="InterPro" id="IPR032675">
    <property type="entry name" value="LRR_dom_sf"/>
</dbReference>
<evidence type="ECO:0000256" key="6">
    <source>
        <dbReference type="ARBA" id="ARBA00047304"/>
    </source>
</evidence>
<dbReference type="InterPro" id="IPR044974">
    <property type="entry name" value="Disease_R_plants"/>
</dbReference>
<gene>
    <name evidence="9" type="ORF">D8674_004619</name>
</gene>
<dbReference type="Gene3D" id="3.80.10.10">
    <property type="entry name" value="Ribonuclease Inhibitor"/>
    <property type="match status" value="3"/>
</dbReference>
<evidence type="ECO:0000256" key="5">
    <source>
        <dbReference type="ARBA" id="ARBA00023027"/>
    </source>
</evidence>
<dbReference type="EMBL" id="SMOL01000695">
    <property type="protein sequence ID" value="KAB2603614.1"/>
    <property type="molecule type" value="Genomic_DNA"/>
</dbReference>
<dbReference type="Pfam" id="PF23282">
    <property type="entry name" value="WHD_ROQ1"/>
    <property type="match status" value="1"/>
</dbReference>
<dbReference type="PANTHER" id="PTHR11017">
    <property type="entry name" value="LEUCINE-RICH REPEAT-CONTAINING PROTEIN"/>
    <property type="match status" value="1"/>
</dbReference>
<dbReference type="InterPro" id="IPR002182">
    <property type="entry name" value="NB-ARC"/>
</dbReference>
<dbReference type="Pfam" id="PF20160">
    <property type="entry name" value="C-JID"/>
    <property type="match status" value="1"/>
</dbReference>
<feature type="coiled-coil region" evidence="7">
    <location>
        <begin position="1132"/>
        <end position="1159"/>
    </location>
</feature>
<dbReference type="EC" id="3.2.2.6" evidence="1"/>
<proteinExistence type="predicted"/>
<dbReference type="InterPro" id="IPR035897">
    <property type="entry name" value="Toll_tir_struct_dom_sf"/>
</dbReference>
<dbReference type="AlphaFoldDB" id="A0A5N5FZD1"/>
<dbReference type="SUPFAM" id="SSF52200">
    <property type="entry name" value="Toll/Interleukin receptor TIR domain"/>
    <property type="match status" value="1"/>
</dbReference>
<dbReference type="Pfam" id="PF00931">
    <property type="entry name" value="NB-ARC"/>
    <property type="match status" value="1"/>
</dbReference>
<reference evidence="10" key="2">
    <citation type="submission" date="2019-10" db="EMBL/GenBank/DDBJ databases">
        <title>A de novo genome assembly of a pear dwarfing rootstock.</title>
        <authorList>
            <person name="Wang F."/>
            <person name="Wang J."/>
            <person name="Li S."/>
            <person name="Zhang Y."/>
            <person name="Fang M."/>
            <person name="Ma L."/>
            <person name="Zhao Y."/>
            <person name="Jiang S."/>
        </authorList>
    </citation>
    <scope>NUCLEOTIDE SEQUENCE [LARGE SCALE GENOMIC DNA]</scope>
</reference>
<comment type="catalytic activity">
    <reaction evidence="6">
        <text>NAD(+) + H2O = ADP-D-ribose + nicotinamide + H(+)</text>
        <dbReference type="Rhea" id="RHEA:16301"/>
        <dbReference type="ChEBI" id="CHEBI:15377"/>
        <dbReference type="ChEBI" id="CHEBI:15378"/>
        <dbReference type="ChEBI" id="CHEBI:17154"/>
        <dbReference type="ChEBI" id="CHEBI:57540"/>
        <dbReference type="ChEBI" id="CHEBI:57967"/>
        <dbReference type="EC" id="3.2.2.6"/>
    </reaction>
    <physiologicalReaction direction="left-to-right" evidence="6">
        <dbReference type="Rhea" id="RHEA:16302"/>
    </physiologicalReaction>
</comment>
<evidence type="ECO:0000256" key="3">
    <source>
        <dbReference type="ARBA" id="ARBA00022737"/>
    </source>
</evidence>
<dbReference type="Gene3D" id="3.40.50.300">
    <property type="entry name" value="P-loop containing nucleotide triphosphate hydrolases"/>
    <property type="match status" value="1"/>
</dbReference>
<sequence>MALTWSTQRASSSFLSNELAPGWKYDVFLSFTGVDTRRGFVSHLYHELCKCQGITTFYDDRELERGTSISPELLSAIKASHTAIVVLSPKYAHSKWCLDELTNIVQCMEARKSILPVFYETNPSDVGNQRASFAEAFTEHEEKFISTEDKKKVTQWRSDLKKVSKISGWHSKNFNSERHLIDDIVNCVRRKVQATCTLLDSSQKLVGIDSALEQLSLLLAHDANDVRFIGITGMGGVGKTTLAKLVYDKIVHHFEVHCFLENVREVSVTEPTLVRLQKQLLCPILKENIENVRDQQWGIHYTKKCLCNKKVLLVLDDVDQVNQLQVLAGKKDWFGMGSRIIITTRNQRLLVEHDITLCHNVEVLKDVEALELFSLHAFRKDQPEEDFLELSKYFINHAGGLPLVLKTLGSSLYARGQGAWNSVRDNLRKIPIPTVFDSLKVSYDGLEKMEKRIFLDVACLHKGKPMTEVLRMLDNSFGISSSSMIDVLIERFLVYNFKNMIGMHDLMQEMAWTIVHEESEEPGLRSRLWLSDDIFCILTTNTGSREIEAISLRPPNVEEVLQWNCEAFSKMHGLRFLEFNNLIFSSGPKFLPCSLRIINWSWYPSKFLPTSFRPYLLTELNMPNSNLVRLSEGKMDMPKLKYLNLASSKKLINTPDFSGFPNLEMLALWDCKNLVEIHPSVAFLKRLKILKLTGCESIKSLPSEFEMDSLDFFSLSGCSNVKKIPEFGEQMKNVSAIFLDGTAIEKIPSSIGHLVNLFLSSLRWCKNLLNLPRAICNLKSLNSLNVVGCSKLDKFPEDMDHLRGLTCGDTMTEPLVGMKNLEALHFKWELDAKPREGWGLLRLLGLGKSRPDPPCWGLVLSSLNRLCSLRTLILLDCEICEGDIPDDIGCLSLLALLQLSGNNFVSLPESIRHLSKLEYLDLMGCKSLQELPPLPSKVYVDLDNCTSLKRLTDASKLSGRFTNLYDFDFTCTNCIALVQDEGWINTILSRIPRLVARYEVSSPDPRNKHLVLPGSEIPKWFSNQSVGNSVNVKLPPPSCTDWLGIAFCLVFQDPNQNLPNALDLSQDGYFIIKFLADELLYFDIGFLLSDHLCVFYWTRENCHHEQFLFETYIENIEEQCVDFNSVKKCGARLVYKQDLEELNQALKILKRTHEYSDEETSSGPVSASFNDTEQIHKRHCY</sequence>
<dbReference type="GO" id="GO:0061809">
    <property type="term" value="F:NAD+ nucleosidase activity, cyclic ADP-ribose generating"/>
    <property type="evidence" value="ECO:0007669"/>
    <property type="project" value="UniProtKB-EC"/>
</dbReference>
<keyword evidence="5" id="KW-0520">NAD</keyword>
<keyword evidence="10" id="KW-1185">Reference proteome</keyword>
<accession>A0A5N5FZD1</accession>
<dbReference type="OrthoDB" id="1936883at2759"/>
<dbReference type="InterPro" id="IPR027417">
    <property type="entry name" value="P-loop_NTPase"/>
</dbReference>
<evidence type="ECO:0000256" key="1">
    <source>
        <dbReference type="ARBA" id="ARBA00011982"/>
    </source>
</evidence>
<dbReference type="InterPro" id="IPR042197">
    <property type="entry name" value="Apaf_helical"/>
</dbReference>
<evidence type="ECO:0000313" key="9">
    <source>
        <dbReference type="EMBL" id="KAB2603614.1"/>
    </source>
</evidence>
<organism evidence="9 10">
    <name type="scientific">Pyrus ussuriensis x Pyrus communis</name>
    <dbReference type="NCBI Taxonomy" id="2448454"/>
    <lineage>
        <taxon>Eukaryota</taxon>
        <taxon>Viridiplantae</taxon>
        <taxon>Streptophyta</taxon>
        <taxon>Embryophyta</taxon>
        <taxon>Tracheophyta</taxon>
        <taxon>Spermatophyta</taxon>
        <taxon>Magnoliopsida</taxon>
        <taxon>eudicotyledons</taxon>
        <taxon>Gunneridae</taxon>
        <taxon>Pentapetalae</taxon>
        <taxon>rosids</taxon>
        <taxon>fabids</taxon>
        <taxon>Rosales</taxon>
        <taxon>Rosaceae</taxon>
        <taxon>Amygdaloideae</taxon>
        <taxon>Maleae</taxon>
        <taxon>Pyrus</taxon>
    </lineage>
</organism>
<keyword evidence="2" id="KW-0433">Leucine-rich repeat</keyword>
<dbReference type="InterPro" id="IPR045344">
    <property type="entry name" value="C-JID"/>
</dbReference>
<dbReference type="PROSITE" id="PS50104">
    <property type="entry name" value="TIR"/>
    <property type="match status" value="1"/>
</dbReference>
<dbReference type="GO" id="GO:0006952">
    <property type="term" value="P:defense response"/>
    <property type="evidence" value="ECO:0007669"/>
    <property type="project" value="InterPro"/>
</dbReference>
<dbReference type="Gene3D" id="1.10.8.430">
    <property type="entry name" value="Helical domain of apoptotic protease-activating factors"/>
    <property type="match status" value="1"/>
</dbReference>
<reference evidence="9 10" key="3">
    <citation type="submission" date="2019-11" db="EMBL/GenBank/DDBJ databases">
        <title>A de novo genome assembly of a pear dwarfing rootstock.</title>
        <authorList>
            <person name="Wang F."/>
            <person name="Wang J."/>
            <person name="Li S."/>
            <person name="Zhang Y."/>
            <person name="Fang M."/>
            <person name="Ma L."/>
            <person name="Zhao Y."/>
            <person name="Jiang S."/>
        </authorList>
    </citation>
    <scope>NUCLEOTIDE SEQUENCE [LARGE SCALE GENOMIC DNA]</scope>
    <source>
        <strain evidence="9">S2</strain>
        <tissue evidence="9">Leaf</tissue>
    </source>
</reference>
<reference evidence="9 10" key="1">
    <citation type="submission" date="2019-09" db="EMBL/GenBank/DDBJ databases">
        <authorList>
            <person name="Ou C."/>
        </authorList>
    </citation>
    <scope>NUCLEOTIDE SEQUENCE [LARGE SCALE GENOMIC DNA]</scope>
    <source>
        <strain evidence="9">S2</strain>
        <tissue evidence="9">Leaf</tissue>
    </source>
</reference>
<evidence type="ECO:0000256" key="7">
    <source>
        <dbReference type="SAM" id="Coils"/>
    </source>
</evidence>
<protein>
    <recommendedName>
        <fullName evidence="1">ADP-ribosyl cyclase/cyclic ADP-ribose hydrolase</fullName>
        <ecNumber evidence="1">3.2.2.6</ecNumber>
    </recommendedName>
</protein>
<dbReference type="Gene3D" id="3.40.50.10140">
    <property type="entry name" value="Toll/interleukin-1 receptor homology (TIR) domain"/>
    <property type="match status" value="1"/>
</dbReference>
<keyword evidence="3" id="KW-0677">Repeat</keyword>
<dbReference type="InterPro" id="IPR058192">
    <property type="entry name" value="WHD_ROQ1-like"/>
</dbReference>
<evidence type="ECO:0000256" key="2">
    <source>
        <dbReference type="ARBA" id="ARBA00022614"/>
    </source>
</evidence>
<evidence type="ECO:0000313" key="10">
    <source>
        <dbReference type="Proteomes" id="UP000327157"/>
    </source>
</evidence>
<dbReference type="FunFam" id="3.40.50.10140:FF:000007">
    <property type="entry name" value="Disease resistance protein (TIR-NBS-LRR class)"/>
    <property type="match status" value="1"/>
</dbReference>
<keyword evidence="7" id="KW-0175">Coiled coil</keyword>
<keyword evidence="4" id="KW-0378">Hydrolase</keyword>
<evidence type="ECO:0000256" key="4">
    <source>
        <dbReference type="ARBA" id="ARBA00022801"/>
    </source>
</evidence>
<feature type="domain" description="TIR" evidence="8">
    <location>
        <begin position="23"/>
        <end position="192"/>
    </location>
</feature>
<dbReference type="PRINTS" id="PR00364">
    <property type="entry name" value="DISEASERSIST"/>
</dbReference>
<name>A0A5N5FZD1_9ROSA</name>
<dbReference type="SUPFAM" id="SSF52058">
    <property type="entry name" value="L domain-like"/>
    <property type="match status" value="1"/>
</dbReference>
<dbReference type="PANTHER" id="PTHR11017:SF527">
    <property type="entry name" value="TMV RESISTANCE PROTEIN N-LIKE"/>
    <property type="match status" value="1"/>
</dbReference>
<dbReference type="Pfam" id="PF01582">
    <property type="entry name" value="TIR"/>
    <property type="match status" value="1"/>
</dbReference>
<dbReference type="SUPFAM" id="SSF52540">
    <property type="entry name" value="P-loop containing nucleoside triphosphate hydrolases"/>
    <property type="match status" value="1"/>
</dbReference>